<evidence type="ECO:0000256" key="4">
    <source>
        <dbReference type="ARBA" id="ARBA00023263"/>
    </source>
</evidence>
<evidence type="ECO:0000259" key="5">
    <source>
        <dbReference type="Pfam" id="PF00419"/>
    </source>
</evidence>
<dbReference type="InterPro" id="IPR050263">
    <property type="entry name" value="Bact_Fimbrial_Adh_Pro"/>
</dbReference>
<dbReference type="AlphaFoldDB" id="A0AAI9MX42"/>
<comment type="caution">
    <text evidence="6">The sequence shown here is derived from an EMBL/GenBank/DDBJ whole genome shotgun (WGS) entry which is preliminary data.</text>
</comment>
<feature type="domain" description="Fimbrial-type adhesion" evidence="5">
    <location>
        <begin position="30"/>
        <end position="180"/>
    </location>
</feature>
<dbReference type="PANTHER" id="PTHR33420">
    <property type="entry name" value="FIMBRIAL SUBUNIT ELFA-RELATED"/>
    <property type="match status" value="1"/>
</dbReference>
<gene>
    <name evidence="6" type="ORF">JRA39_002103</name>
</gene>
<keyword evidence="3" id="KW-0732">Signal</keyword>
<dbReference type="SUPFAM" id="SSF49401">
    <property type="entry name" value="Bacterial adhesins"/>
    <property type="match status" value="1"/>
</dbReference>
<comment type="similarity">
    <text evidence="2">Belongs to the fimbrial protein family.</text>
</comment>
<dbReference type="PANTHER" id="PTHR33420:SF3">
    <property type="entry name" value="FIMBRIAL SUBUNIT ELFA"/>
    <property type="match status" value="1"/>
</dbReference>
<dbReference type="EMBL" id="AAZDVE040000013">
    <property type="protein sequence ID" value="EMP9433051.1"/>
    <property type="molecule type" value="Genomic_DNA"/>
</dbReference>
<dbReference type="GO" id="GO:0009289">
    <property type="term" value="C:pilus"/>
    <property type="evidence" value="ECO:0007669"/>
    <property type="project" value="UniProtKB-SubCell"/>
</dbReference>
<protein>
    <submittedName>
        <fullName evidence="6">Type 1 fimbrial protein</fullName>
    </submittedName>
</protein>
<dbReference type="InterPro" id="IPR036937">
    <property type="entry name" value="Adhesion_dom_fimbrial_sf"/>
</dbReference>
<evidence type="ECO:0000313" key="6">
    <source>
        <dbReference type="EMBL" id="EMP9433051.1"/>
    </source>
</evidence>
<organism evidence="6">
    <name type="scientific">Providencia stuartii</name>
    <dbReference type="NCBI Taxonomy" id="588"/>
    <lineage>
        <taxon>Bacteria</taxon>
        <taxon>Pseudomonadati</taxon>
        <taxon>Pseudomonadota</taxon>
        <taxon>Gammaproteobacteria</taxon>
        <taxon>Enterobacterales</taxon>
        <taxon>Morganellaceae</taxon>
        <taxon>Providencia</taxon>
    </lineage>
</organism>
<sequence>MAIKKILGIALVGLLGLTLNQAYGYHTLVNITGSVKAATCDLTSKESEDIKLGDIYLSSTGFGGNIGSTSEKKDWSITLKCPSDIPVIFIPEGNSYLGHSSVLALNAESGSATGVGIETEYFTESGNWKVLELNKRNEIIKTVKKDGDIAILMRGYYKQMEEKVTSGSANASMTIDIVYQ</sequence>
<dbReference type="GO" id="GO:0043709">
    <property type="term" value="P:cell adhesion involved in single-species biofilm formation"/>
    <property type="evidence" value="ECO:0007669"/>
    <property type="project" value="TreeGrafter"/>
</dbReference>
<name>A0AAI9MX42_PROST</name>
<reference evidence="6" key="1">
    <citation type="submission" date="2024-02" db="EMBL/GenBank/DDBJ databases">
        <authorList>
            <consortium name="Clinical and Environmental Microbiology Branch: Whole genome sequencing antimicrobial resistance pathogens in the healthcare setting"/>
        </authorList>
    </citation>
    <scope>NUCLEOTIDE SEQUENCE</scope>
    <source>
        <strain evidence="6">2020GO-00142</strain>
    </source>
</reference>
<dbReference type="InterPro" id="IPR008966">
    <property type="entry name" value="Adhesion_dom_sf"/>
</dbReference>
<dbReference type="InterPro" id="IPR000259">
    <property type="entry name" value="Adhesion_dom_fimbrial"/>
</dbReference>
<accession>A0AAI9MX42</accession>
<dbReference type="Pfam" id="PF00419">
    <property type="entry name" value="Fimbrial"/>
    <property type="match status" value="1"/>
</dbReference>
<proteinExistence type="inferred from homology"/>
<evidence type="ECO:0000256" key="2">
    <source>
        <dbReference type="ARBA" id="ARBA00006671"/>
    </source>
</evidence>
<dbReference type="RefSeq" id="WP_154624215.1">
    <property type="nucleotide sequence ID" value="NZ_CP119540.1"/>
</dbReference>
<evidence type="ECO:0000256" key="1">
    <source>
        <dbReference type="ARBA" id="ARBA00004561"/>
    </source>
</evidence>
<evidence type="ECO:0000256" key="3">
    <source>
        <dbReference type="ARBA" id="ARBA00022729"/>
    </source>
</evidence>
<keyword evidence="4" id="KW-0281">Fimbrium</keyword>
<dbReference type="Gene3D" id="2.60.40.1090">
    <property type="entry name" value="Fimbrial-type adhesion domain"/>
    <property type="match status" value="1"/>
</dbReference>
<comment type="subcellular location">
    <subcellularLocation>
        <location evidence="1">Fimbrium</location>
    </subcellularLocation>
</comment>